<feature type="region of interest" description="Disordered" evidence="1">
    <location>
        <begin position="67"/>
        <end position="91"/>
    </location>
</feature>
<reference evidence="3" key="2">
    <citation type="submission" date="2011-01" db="EMBL/GenBank/DDBJ databases">
        <title>The Non-contiguous Finished genome of Clostridium papyrosolvens.</title>
        <authorList>
            <person name="Lucas S."/>
            <person name="Copeland A."/>
            <person name="Lapidus A."/>
            <person name="Cheng J.-F."/>
            <person name="Goodwin L."/>
            <person name="Pitluck S."/>
            <person name="Misra M."/>
            <person name="Chertkov O."/>
            <person name="Detter J.C."/>
            <person name="Han C."/>
            <person name="Tapia R."/>
            <person name="Land M."/>
            <person name="Hauser L."/>
            <person name="Kyrpides N."/>
            <person name="Ivanova N."/>
            <person name="Pagani I."/>
            <person name="Mouttaki H."/>
            <person name="He Z."/>
            <person name="Zhou J."/>
            <person name="Hemme C.L."/>
            <person name="Woyke T."/>
        </authorList>
    </citation>
    <scope>NUCLEOTIDE SEQUENCE [LARGE SCALE GENOMIC DNA]</scope>
    <source>
        <strain evidence="3">DSM 2782</strain>
    </source>
</reference>
<dbReference type="AlphaFoldDB" id="F1TEP3"/>
<evidence type="ECO:0000256" key="2">
    <source>
        <dbReference type="SAM" id="Phobius"/>
    </source>
</evidence>
<evidence type="ECO:0000256" key="1">
    <source>
        <dbReference type="SAM" id="MobiDB-lite"/>
    </source>
</evidence>
<evidence type="ECO:0000313" key="3">
    <source>
        <dbReference type="EMBL" id="EGD47209.1"/>
    </source>
</evidence>
<keyword evidence="2" id="KW-0472">Membrane</keyword>
<name>F1TEP3_9FIRM</name>
<gene>
    <name evidence="3" type="ORF">Cpap_1602</name>
</gene>
<organism evidence="3 4">
    <name type="scientific">Ruminiclostridium papyrosolvens DSM 2782</name>
    <dbReference type="NCBI Taxonomy" id="588581"/>
    <lineage>
        <taxon>Bacteria</taxon>
        <taxon>Bacillati</taxon>
        <taxon>Bacillota</taxon>
        <taxon>Clostridia</taxon>
        <taxon>Eubacteriales</taxon>
        <taxon>Oscillospiraceae</taxon>
        <taxon>Ruminiclostridium</taxon>
    </lineage>
</organism>
<accession>F1TEP3</accession>
<keyword evidence="4" id="KW-1185">Reference proteome</keyword>
<dbReference type="EMBL" id="ACXX02000009">
    <property type="protein sequence ID" value="EGD47209.1"/>
    <property type="molecule type" value="Genomic_DNA"/>
</dbReference>
<keyword evidence="2" id="KW-1133">Transmembrane helix</keyword>
<comment type="caution">
    <text evidence="3">The sequence shown here is derived from an EMBL/GenBank/DDBJ whole genome shotgun (WGS) entry which is preliminary data.</text>
</comment>
<sequence length="91" mass="10709">MDLNTVIAILAVLLSVYLTIELVLKYRIKKEQIKADVLVRTEEVKAKNQLEIEKLIHQDNIVKEAYTHDDKHDINNDEKQNGHRSRINDRF</sequence>
<dbReference type="STRING" id="588581.Cpap_1602"/>
<dbReference type="Proteomes" id="UP000003860">
    <property type="component" value="Unassembled WGS sequence"/>
</dbReference>
<evidence type="ECO:0000313" key="4">
    <source>
        <dbReference type="Proteomes" id="UP000003860"/>
    </source>
</evidence>
<protein>
    <submittedName>
        <fullName evidence="3">Uncharacterized protein</fullName>
    </submittedName>
</protein>
<dbReference type="OrthoDB" id="1740051at2"/>
<feature type="transmembrane region" description="Helical" evidence="2">
    <location>
        <begin position="6"/>
        <end position="24"/>
    </location>
</feature>
<keyword evidence="2" id="KW-0812">Transmembrane</keyword>
<reference evidence="3" key="1">
    <citation type="submission" date="2009-07" db="EMBL/GenBank/DDBJ databases">
        <authorList>
            <consortium name="US DOE Joint Genome Institute (JGI-PGF)"/>
            <person name="Lucas S."/>
            <person name="Copeland A."/>
            <person name="Lapidus A."/>
            <person name="Glavina del Rio T."/>
            <person name="Tice H."/>
            <person name="Bruce D."/>
            <person name="Goodwin L."/>
            <person name="Pitluck S."/>
            <person name="Larimer F."/>
            <person name="Land M.L."/>
            <person name="Mouttaki H."/>
            <person name="He Z."/>
            <person name="Zhou J."/>
            <person name="Hemme C.L."/>
        </authorList>
    </citation>
    <scope>NUCLEOTIDE SEQUENCE [LARGE SCALE GENOMIC DNA]</scope>
    <source>
        <strain evidence="3">DSM 2782</strain>
    </source>
</reference>
<proteinExistence type="predicted"/>
<dbReference type="RefSeq" id="WP_004620298.1">
    <property type="nucleotide sequence ID" value="NZ_ACXX02000009.1"/>
</dbReference>